<dbReference type="Pfam" id="PF03061">
    <property type="entry name" value="4HBT"/>
    <property type="match status" value="1"/>
</dbReference>
<name>A0A844QJY3_9HYPH</name>
<comment type="similarity">
    <text evidence="1">Belongs to the thioesterase PaaI family.</text>
</comment>
<dbReference type="RefSeq" id="WP_156715595.1">
    <property type="nucleotide sequence ID" value="NZ_WPHG01000008.1"/>
</dbReference>
<dbReference type="InterPro" id="IPR003736">
    <property type="entry name" value="PAAI_dom"/>
</dbReference>
<organism evidence="4 5">
    <name type="scientific">Nitratireductor arenosus</name>
    <dbReference type="NCBI Taxonomy" id="2682096"/>
    <lineage>
        <taxon>Bacteria</taxon>
        <taxon>Pseudomonadati</taxon>
        <taxon>Pseudomonadota</taxon>
        <taxon>Alphaproteobacteria</taxon>
        <taxon>Hyphomicrobiales</taxon>
        <taxon>Phyllobacteriaceae</taxon>
        <taxon>Nitratireductor</taxon>
    </lineage>
</organism>
<dbReference type="InterPro" id="IPR039298">
    <property type="entry name" value="ACOT13"/>
</dbReference>
<dbReference type="Proteomes" id="UP000463224">
    <property type="component" value="Unassembled WGS sequence"/>
</dbReference>
<proteinExistence type="inferred from homology"/>
<dbReference type="InterPro" id="IPR029069">
    <property type="entry name" value="HotDog_dom_sf"/>
</dbReference>
<keyword evidence="2" id="KW-0378">Hydrolase</keyword>
<evidence type="ECO:0000256" key="1">
    <source>
        <dbReference type="ARBA" id="ARBA00008324"/>
    </source>
</evidence>
<dbReference type="GO" id="GO:0047617">
    <property type="term" value="F:fatty acyl-CoA hydrolase activity"/>
    <property type="evidence" value="ECO:0007669"/>
    <property type="project" value="InterPro"/>
</dbReference>
<protein>
    <submittedName>
        <fullName evidence="4">Hotdog fold thioesterase</fullName>
    </submittedName>
</protein>
<dbReference type="CDD" id="cd03443">
    <property type="entry name" value="PaaI_thioesterase"/>
    <property type="match status" value="1"/>
</dbReference>
<dbReference type="NCBIfam" id="TIGR00369">
    <property type="entry name" value="unchar_dom_1"/>
    <property type="match status" value="1"/>
</dbReference>
<dbReference type="EMBL" id="WPHG01000008">
    <property type="protein sequence ID" value="MVA99912.1"/>
    <property type="molecule type" value="Genomic_DNA"/>
</dbReference>
<dbReference type="Gene3D" id="3.10.129.10">
    <property type="entry name" value="Hotdog Thioesterase"/>
    <property type="match status" value="1"/>
</dbReference>
<dbReference type="AlphaFoldDB" id="A0A844QJY3"/>
<dbReference type="PANTHER" id="PTHR21660">
    <property type="entry name" value="THIOESTERASE SUPERFAMILY MEMBER-RELATED"/>
    <property type="match status" value="1"/>
</dbReference>
<evidence type="ECO:0000256" key="2">
    <source>
        <dbReference type="ARBA" id="ARBA00022801"/>
    </source>
</evidence>
<dbReference type="InterPro" id="IPR006683">
    <property type="entry name" value="Thioestr_dom"/>
</dbReference>
<dbReference type="SUPFAM" id="SSF54637">
    <property type="entry name" value="Thioesterase/thiol ester dehydrase-isomerase"/>
    <property type="match status" value="1"/>
</dbReference>
<evidence type="ECO:0000259" key="3">
    <source>
        <dbReference type="Pfam" id="PF03061"/>
    </source>
</evidence>
<evidence type="ECO:0000313" key="5">
    <source>
        <dbReference type="Proteomes" id="UP000463224"/>
    </source>
</evidence>
<feature type="domain" description="Thioesterase" evidence="3">
    <location>
        <begin position="51"/>
        <end position="125"/>
    </location>
</feature>
<reference evidence="4 5" key="1">
    <citation type="submission" date="2019-12" db="EMBL/GenBank/DDBJ databases">
        <title>Nitratireductor arenosus sp. nov., Isolated from sea sand, Jeju island, South Korea.</title>
        <authorList>
            <person name="Kim W."/>
        </authorList>
    </citation>
    <scope>NUCLEOTIDE SEQUENCE [LARGE SCALE GENOMIC DNA]</scope>
    <source>
        <strain evidence="4 5">CAU 1489</strain>
    </source>
</reference>
<keyword evidence="5" id="KW-1185">Reference proteome</keyword>
<dbReference type="PANTHER" id="PTHR21660:SF1">
    <property type="entry name" value="ACYL-COENZYME A THIOESTERASE 13"/>
    <property type="match status" value="1"/>
</dbReference>
<evidence type="ECO:0000313" key="4">
    <source>
        <dbReference type="EMBL" id="MVA99912.1"/>
    </source>
</evidence>
<accession>A0A844QJY3</accession>
<sequence length="140" mass="14481">MIHPDARQWIDQVLAGSPVARRIGLRFTTVEPDRVVATLPFDPDNVTVDDIVHGGVIATLIDIAGAAASASGIGDSVAGGATATMSIAYLAPAHACDLAAEAVVVQRGRTQTVADIAVRDPRGRAIATGIVTSRIFLREA</sequence>
<comment type="caution">
    <text evidence="4">The sequence shown here is derived from an EMBL/GenBank/DDBJ whole genome shotgun (WGS) entry which is preliminary data.</text>
</comment>
<gene>
    <name evidence="4" type="ORF">GN330_21910</name>
</gene>